<dbReference type="GO" id="GO:0004674">
    <property type="term" value="F:protein serine/threonine kinase activity"/>
    <property type="evidence" value="ECO:0007669"/>
    <property type="project" value="UniProtKB-KW"/>
</dbReference>
<dbReference type="GO" id="GO:0034272">
    <property type="term" value="C:phosphatidylinositol 3-kinase complex, class III, type II"/>
    <property type="evidence" value="ECO:0007669"/>
    <property type="project" value="TreeGrafter"/>
</dbReference>
<feature type="repeat" description="WD" evidence="8">
    <location>
        <begin position="788"/>
        <end position="829"/>
    </location>
</feature>
<evidence type="ECO:0000256" key="3">
    <source>
        <dbReference type="ARBA" id="ARBA00022679"/>
    </source>
</evidence>
<dbReference type="InterPro" id="IPR011989">
    <property type="entry name" value="ARM-like"/>
</dbReference>
<protein>
    <recommendedName>
        <fullName evidence="1">non-specific serine/threonine protein kinase</fullName>
        <ecNumber evidence="1">2.7.11.1</ecNumber>
    </recommendedName>
</protein>
<evidence type="ECO:0000256" key="8">
    <source>
        <dbReference type="PROSITE-ProRule" id="PRU00221"/>
    </source>
</evidence>
<dbReference type="InterPro" id="IPR016024">
    <property type="entry name" value="ARM-type_fold"/>
</dbReference>
<keyword evidence="5" id="KW-0547">Nucleotide-binding</keyword>
<evidence type="ECO:0000256" key="2">
    <source>
        <dbReference type="ARBA" id="ARBA00022527"/>
    </source>
</evidence>
<keyword evidence="6" id="KW-0418">Kinase</keyword>
<sequence>MKLGMPGMEGHTPKSTSQVFLQNEYNDSSCLIPLSLVLHSVRNTTHASFRIQACDLIVSFAEQLHDEAKLDRCLPYLVYMLDDPSDDVQAAALRAMTQLLTMVDTITPVNVYLFQEYILPKLKRFLRRSYVSLDDLTSSSNLLSQQNAPATRGANLNNNQKGRYVRSVFANCLPHLATSARKFYEMANLLKTQISNFEDPETENHYAINSDSLTDMNYKTLTDGFENLTVQLLTDPDPYVKTALLNNILPLCGFFGKEKTNDVILSHLITYLNDKDTQLKLSFVNSIVPISVFVGIVSLEQYILPLLAQALNEPDEMLVTNLIKAFTELAKLGLIRRRYLWDLVKLTAKLVLHPSELMRNSVLNLIVSIGNNLSVSDLYCMLYPLIRPFFQYEVTDFSWETLYVCAHKPISRAVYNMAKIWSLKTDPTLFWQRVDPSISRTCDSFGSAGLVFMKKKTTRSHGSGTHRIGSSGVEENAVVDNAEIPLSQFDVQQVEKLKIIGLNEKEMWKIATLRPYIYRVARIDDFRSSSIKNSISAVKLGDHSAQTLTSKMNVLPRSVFFNVYHRSEKYQRESNRRASVGLTFVRNSTSEGTDRLTVPNGGNDTEVATTTTATNNTLIANPADTLRVKPITATGFLIGDLPKAAPSILTNEIVFSEQSAPMTGNKLSIGSTDTVIANENGGNISRSSRSSVFSNGSDLHFHDETIHAQRITTKIKHSYNGSNPYILKFLKNMSFPPTLSDYSEFGTEMKNEMDLETLQKSDLSVDRSKTSSAGARSGSYSGLLLGRLFEHSTSVNCIVASPDHRFFITGDEFGSIRLWETSKFESNATGSSIASINLGSAITSITFMPKRYCFAVATKGGCIKVFRLSVQARPNNNTLRHSTVDLTLLRNYQVDEFDSYALLVQFSISDEKPMLAFTTPTCKLILLDIRTMEIVSTLQNNLSYGIPGCFAIDNKQSWVVIGTSKGILCLWDLSFELMLKAVKFKKTLYPIKNIKLIQGNYEVNKKKNVFVAVVGGSGESDVTVWDVSKLQPRNVLCTSSVTSTIEIYSVKDLHADPDLIDEDFMQLSLNVDWILKNKSSTALTTSIGPDGHPYLVSATPLGKIIKWNLVNPDKSQLIIGGLNNPNVQDTPVFSSTQINANLSFINERYTSNSETANGGNSFRRKAITEQQEVLKNHTDVINDLIVLKRPFEMVVSVDRSGVINVYKS</sequence>
<dbReference type="GO" id="GO:0034271">
    <property type="term" value="C:phosphatidylinositol 3-kinase complex, class III, type I"/>
    <property type="evidence" value="ECO:0007669"/>
    <property type="project" value="TreeGrafter"/>
</dbReference>
<dbReference type="Pfam" id="PF22956">
    <property type="entry name" value="VPS15-like_hel"/>
    <property type="match status" value="1"/>
</dbReference>
<dbReference type="PANTHER" id="PTHR17583:SF0">
    <property type="entry name" value="PHOSPHOINOSITIDE 3-KINASE REGULATORY SUBUNIT 4"/>
    <property type="match status" value="1"/>
</dbReference>
<keyword evidence="7" id="KW-0067">ATP-binding</keyword>
<reference evidence="10" key="1">
    <citation type="submission" date="2023-04" db="EMBL/GenBank/DDBJ databases">
        <title>Ambrosiozyma monospora NBRC 1965.</title>
        <authorList>
            <person name="Ichikawa N."/>
            <person name="Sato H."/>
            <person name="Tonouchi N."/>
        </authorList>
    </citation>
    <scope>NUCLEOTIDE SEQUENCE</scope>
    <source>
        <strain evidence="10">NBRC 1965</strain>
    </source>
</reference>
<dbReference type="Proteomes" id="UP001165063">
    <property type="component" value="Unassembled WGS sequence"/>
</dbReference>
<dbReference type="OrthoDB" id="242910at2759"/>
<keyword evidence="11" id="KW-1185">Reference proteome</keyword>
<evidence type="ECO:0000256" key="5">
    <source>
        <dbReference type="ARBA" id="ARBA00022741"/>
    </source>
</evidence>
<dbReference type="InterPro" id="IPR001680">
    <property type="entry name" value="WD40_rpt"/>
</dbReference>
<dbReference type="PROSITE" id="PS50082">
    <property type="entry name" value="WD_REPEATS_2"/>
    <property type="match status" value="1"/>
</dbReference>
<dbReference type="InterPro" id="IPR015943">
    <property type="entry name" value="WD40/YVTN_repeat-like_dom_sf"/>
</dbReference>
<feature type="domain" description="Phosphatase 2A Regulatory Subunit A helical" evidence="9">
    <location>
        <begin position="34"/>
        <end position="418"/>
    </location>
</feature>
<evidence type="ECO:0000256" key="4">
    <source>
        <dbReference type="ARBA" id="ARBA00022737"/>
    </source>
</evidence>
<organism evidence="10 11">
    <name type="scientific">Ambrosiozyma monospora</name>
    <name type="common">Yeast</name>
    <name type="synonym">Endomycopsis monosporus</name>
    <dbReference type="NCBI Taxonomy" id="43982"/>
    <lineage>
        <taxon>Eukaryota</taxon>
        <taxon>Fungi</taxon>
        <taxon>Dikarya</taxon>
        <taxon>Ascomycota</taxon>
        <taxon>Saccharomycotina</taxon>
        <taxon>Pichiomycetes</taxon>
        <taxon>Pichiales</taxon>
        <taxon>Pichiaceae</taxon>
        <taxon>Ambrosiozyma</taxon>
    </lineage>
</organism>
<keyword evidence="8" id="KW-0853">WD repeat</keyword>
<keyword evidence="3" id="KW-0808">Transferase</keyword>
<keyword evidence="2" id="KW-0723">Serine/threonine-protein kinase</keyword>
<proteinExistence type="predicted"/>
<dbReference type="GO" id="GO:0006623">
    <property type="term" value="P:protein targeting to vacuole"/>
    <property type="evidence" value="ECO:0007669"/>
    <property type="project" value="TreeGrafter"/>
</dbReference>
<dbReference type="PANTHER" id="PTHR17583">
    <property type="entry name" value="PHOSPHOINOSITIDE 3-KINASE REGULATORY SUBUNIT 4"/>
    <property type="match status" value="1"/>
</dbReference>
<dbReference type="Gene3D" id="2.130.10.10">
    <property type="entry name" value="YVTN repeat-like/Quinoprotein amine dehydrogenase"/>
    <property type="match status" value="2"/>
</dbReference>
<dbReference type="InterPro" id="IPR045162">
    <property type="entry name" value="Vps15-like"/>
</dbReference>
<dbReference type="GO" id="GO:0071561">
    <property type="term" value="C:nucleus-vacuole junction"/>
    <property type="evidence" value="ECO:0007669"/>
    <property type="project" value="TreeGrafter"/>
</dbReference>
<evidence type="ECO:0000256" key="6">
    <source>
        <dbReference type="ARBA" id="ARBA00022777"/>
    </source>
</evidence>
<dbReference type="GO" id="GO:0005524">
    <property type="term" value="F:ATP binding"/>
    <property type="evidence" value="ECO:0007669"/>
    <property type="project" value="UniProtKB-KW"/>
</dbReference>
<dbReference type="Gene3D" id="1.25.10.10">
    <property type="entry name" value="Leucine-rich Repeat Variant"/>
    <property type="match status" value="1"/>
</dbReference>
<dbReference type="PROSITE" id="PS50294">
    <property type="entry name" value="WD_REPEATS_REGION"/>
    <property type="match status" value="1"/>
</dbReference>
<dbReference type="SUPFAM" id="SSF48371">
    <property type="entry name" value="ARM repeat"/>
    <property type="match status" value="1"/>
</dbReference>
<dbReference type="SUPFAM" id="SSF50978">
    <property type="entry name" value="WD40 repeat-like"/>
    <property type="match status" value="1"/>
</dbReference>
<dbReference type="SMART" id="SM00320">
    <property type="entry name" value="WD40"/>
    <property type="match status" value="6"/>
</dbReference>
<dbReference type="GO" id="GO:0016236">
    <property type="term" value="P:macroautophagy"/>
    <property type="evidence" value="ECO:0007669"/>
    <property type="project" value="InterPro"/>
</dbReference>
<evidence type="ECO:0000259" key="9">
    <source>
        <dbReference type="Pfam" id="PF22956"/>
    </source>
</evidence>
<dbReference type="InterPro" id="IPR055231">
    <property type="entry name" value="2AA_helical"/>
</dbReference>
<keyword evidence="4" id="KW-0677">Repeat</keyword>
<dbReference type="EMBL" id="BSXU01000634">
    <property type="protein sequence ID" value="GMG21340.1"/>
    <property type="molecule type" value="Genomic_DNA"/>
</dbReference>
<evidence type="ECO:0000256" key="7">
    <source>
        <dbReference type="ARBA" id="ARBA00022840"/>
    </source>
</evidence>
<dbReference type="Pfam" id="PF00400">
    <property type="entry name" value="WD40"/>
    <property type="match status" value="1"/>
</dbReference>
<evidence type="ECO:0000256" key="1">
    <source>
        <dbReference type="ARBA" id="ARBA00012513"/>
    </source>
</evidence>
<dbReference type="GO" id="GO:0045324">
    <property type="term" value="P:late endosome to vacuole transport"/>
    <property type="evidence" value="ECO:0007669"/>
    <property type="project" value="InterPro"/>
</dbReference>
<accession>A0A9W6YPC1</accession>
<dbReference type="GO" id="GO:0005770">
    <property type="term" value="C:late endosome"/>
    <property type="evidence" value="ECO:0007669"/>
    <property type="project" value="TreeGrafter"/>
</dbReference>
<name>A0A9W6YPC1_AMBMO</name>
<dbReference type="InterPro" id="IPR036322">
    <property type="entry name" value="WD40_repeat_dom_sf"/>
</dbReference>
<gene>
    <name evidence="10" type="ORF">Amon01_000192200</name>
</gene>
<comment type="caution">
    <text evidence="10">The sequence shown here is derived from an EMBL/GenBank/DDBJ whole genome shotgun (WGS) entry which is preliminary data.</text>
</comment>
<dbReference type="AlphaFoldDB" id="A0A9W6YPC1"/>
<evidence type="ECO:0000313" key="11">
    <source>
        <dbReference type="Proteomes" id="UP001165063"/>
    </source>
</evidence>
<dbReference type="EC" id="2.7.11.1" evidence="1"/>
<evidence type="ECO:0000313" key="10">
    <source>
        <dbReference type="EMBL" id="GMG21340.1"/>
    </source>
</evidence>